<feature type="transmembrane region" description="Helical" evidence="1">
    <location>
        <begin position="63"/>
        <end position="89"/>
    </location>
</feature>
<evidence type="ECO:0000313" key="3">
    <source>
        <dbReference type="EMBL" id="CAG6613717.1"/>
    </source>
</evidence>
<protein>
    <submittedName>
        <fullName evidence="3">Uncharacterized protein</fullName>
    </submittedName>
</protein>
<accession>A0A8D8PSL2</accession>
<evidence type="ECO:0000256" key="2">
    <source>
        <dbReference type="SAM" id="SignalP"/>
    </source>
</evidence>
<name>A0A8D8PSL2_9HEMI</name>
<keyword evidence="1" id="KW-0472">Membrane</keyword>
<feature type="chain" id="PRO_5034703207" evidence="2">
    <location>
        <begin position="22"/>
        <end position="168"/>
    </location>
</feature>
<dbReference type="AlphaFoldDB" id="A0A8D8PSL2"/>
<dbReference type="EMBL" id="HBUF01028293">
    <property type="protein sequence ID" value="CAG6613717.1"/>
    <property type="molecule type" value="Transcribed_RNA"/>
</dbReference>
<keyword evidence="1" id="KW-0812">Transmembrane</keyword>
<sequence>MNRKYLLIWLLLLLFIRFVSVLCSQYCFCASSSSSSCSCSCSCSYSCSFSSSSSSSPSCVVFFFYIFSFSSSSFPHSSFSCSSYCFLVLHLDIFFYILKLYIINTIPLLFTCFTISLTSSFLPSVPSVPSQSVIVFLILLQCSSFFYFPFNFTLLSLQSYRTPCNFHF</sequence>
<feature type="signal peptide" evidence="2">
    <location>
        <begin position="1"/>
        <end position="21"/>
    </location>
</feature>
<evidence type="ECO:0000256" key="1">
    <source>
        <dbReference type="SAM" id="Phobius"/>
    </source>
</evidence>
<keyword evidence="1" id="KW-1133">Transmembrane helix</keyword>
<feature type="transmembrane region" description="Helical" evidence="1">
    <location>
        <begin position="134"/>
        <end position="157"/>
    </location>
</feature>
<keyword evidence="2" id="KW-0732">Signal</keyword>
<feature type="transmembrane region" description="Helical" evidence="1">
    <location>
        <begin position="101"/>
        <end position="122"/>
    </location>
</feature>
<proteinExistence type="predicted"/>
<organism evidence="3">
    <name type="scientific">Cacopsylla melanoneura</name>
    <dbReference type="NCBI Taxonomy" id="428564"/>
    <lineage>
        <taxon>Eukaryota</taxon>
        <taxon>Metazoa</taxon>
        <taxon>Ecdysozoa</taxon>
        <taxon>Arthropoda</taxon>
        <taxon>Hexapoda</taxon>
        <taxon>Insecta</taxon>
        <taxon>Pterygota</taxon>
        <taxon>Neoptera</taxon>
        <taxon>Paraneoptera</taxon>
        <taxon>Hemiptera</taxon>
        <taxon>Sternorrhyncha</taxon>
        <taxon>Psylloidea</taxon>
        <taxon>Psyllidae</taxon>
        <taxon>Psyllinae</taxon>
        <taxon>Cacopsylla</taxon>
    </lineage>
</organism>
<reference evidence="3" key="1">
    <citation type="submission" date="2021-05" db="EMBL/GenBank/DDBJ databases">
        <authorList>
            <person name="Alioto T."/>
            <person name="Alioto T."/>
            <person name="Gomez Garrido J."/>
        </authorList>
    </citation>
    <scope>NUCLEOTIDE SEQUENCE</scope>
</reference>